<sequence length="385" mass="43224">MSDNNFSNKEDSCNTYELCDKQPSHSNGNVNGHHGNTTEEDLTVSVPHGLSLREKKLVLHVDLNNTILVSDAVTNQGTIAALDYFISTVTWGQMTKQGKWQWMSDSPSLLPPCEGAVSYYSQFGRVPGFTSSAAGRRFRGVLDEHLAMLRWPQELQWDKELAVKGEDGQLYHWILPSFFQLLKDLVAEGRDFAILFRTFGSDLPRVLSAVSKALSQGSHPLFPDLPALKLMVNETPGKIRCSVKGAVLARAEEHLSPRDGERALYRYLSSVQGLGGFQDHFDWWARNTYSILGGKPLWVDPFDQDVQHIFIDDNIRQNDKDTIVHPKVFLDRGSSETRTASISELYDLCLVQNDLLRAISDPGYFTQRVSICQENYDRNLQGGAA</sequence>
<keyword evidence="2" id="KW-1185">Reference proteome</keyword>
<name>A0A3P8ZV87_ESOLU</name>
<reference evidence="2" key="1">
    <citation type="journal article" date="2014" name="PLoS ONE">
        <title>The genome and linkage map of the northern pike (Esox lucius): conserved synteny revealed between the salmonid sister group and the Neoteleostei.</title>
        <authorList>
            <person name="Rondeau E.B."/>
            <person name="Minkley D.R."/>
            <person name="Leong J.S."/>
            <person name="Messmer A.M."/>
            <person name="Jantzen J.R."/>
            <person name="von Schalburg K.R."/>
            <person name="Lemon C."/>
            <person name="Bird N.H."/>
            <person name="Koop B.F."/>
        </authorList>
    </citation>
    <scope>NUCLEOTIDE SEQUENCE</scope>
</reference>
<dbReference type="Bgee" id="ENSELUG00000010607">
    <property type="expression patterns" value="Expressed in ovary and 14 other cell types or tissues"/>
</dbReference>
<dbReference type="InParanoid" id="A0A3P8ZV87"/>
<organism evidence="1 2">
    <name type="scientific">Esox lucius</name>
    <name type="common">Northern pike</name>
    <dbReference type="NCBI Taxonomy" id="8010"/>
    <lineage>
        <taxon>Eukaryota</taxon>
        <taxon>Metazoa</taxon>
        <taxon>Chordata</taxon>
        <taxon>Craniata</taxon>
        <taxon>Vertebrata</taxon>
        <taxon>Euteleostomi</taxon>
        <taxon>Actinopterygii</taxon>
        <taxon>Neopterygii</taxon>
        <taxon>Teleostei</taxon>
        <taxon>Protacanthopterygii</taxon>
        <taxon>Esociformes</taxon>
        <taxon>Esocidae</taxon>
        <taxon>Esox</taxon>
    </lineage>
</organism>
<dbReference type="AlphaFoldDB" id="A0A3P8ZV87"/>
<reference evidence="1" key="2">
    <citation type="submission" date="2020-02" db="EMBL/GenBank/DDBJ databases">
        <title>Esox lucius (northern pike) genome, fEsoLuc1, primary haplotype.</title>
        <authorList>
            <person name="Myers G."/>
            <person name="Karagic N."/>
            <person name="Meyer A."/>
            <person name="Pippel M."/>
            <person name="Reichard M."/>
            <person name="Winkler S."/>
            <person name="Tracey A."/>
            <person name="Sims Y."/>
            <person name="Howe K."/>
            <person name="Rhie A."/>
            <person name="Formenti G."/>
            <person name="Durbin R."/>
            <person name="Fedrigo O."/>
            <person name="Jarvis E.D."/>
        </authorList>
    </citation>
    <scope>NUCLEOTIDE SEQUENCE [LARGE SCALE GENOMIC DNA]</scope>
</reference>
<proteinExistence type="predicted"/>
<evidence type="ECO:0000313" key="1">
    <source>
        <dbReference type="Ensembl" id="ENSELUP00000032652.1"/>
    </source>
</evidence>
<dbReference type="GeneID" id="105027766"/>
<dbReference type="PANTHER" id="PTHR36960">
    <property type="entry name" value="SI:DKEY-32E6.3"/>
    <property type="match status" value="1"/>
</dbReference>
<dbReference type="GeneTree" id="ENSGT00390000003093"/>
<dbReference type="Ensembl" id="ENSELUT00000002698.3">
    <property type="protein sequence ID" value="ENSELUP00000032652.1"/>
    <property type="gene ID" value="ENSELUG00000010607.3"/>
</dbReference>
<dbReference type="OrthoDB" id="417678at2759"/>
<dbReference type="PANTHER" id="PTHR36960:SF1">
    <property type="entry name" value="SI:DKEY-32E6.3"/>
    <property type="match status" value="1"/>
</dbReference>
<reference evidence="1" key="4">
    <citation type="submission" date="2025-09" db="UniProtKB">
        <authorList>
            <consortium name="Ensembl"/>
        </authorList>
    </citation>
    <scope>IDENTIFICATION</scope>
</reference>
<accession>A0A3P8ZV87</accession>
<dbReference type="OMA" id="CEGAVSY"/>
<dbReference type="Proteomes" id="UP000265140">
    <property type="component" value="Chromosome 12"/>
</dbReference>
<dbReference type="STRING" id="8010.ENSELUP00000032652"/>
<reference evidence="1" key="3">
    <citation type="submission" date="2025-08" db="UniProtKB">
        <authorList>
            <consortium name="Ensembl"/>
        </authorList>
    </citation>
    <scope>IDENTIFICATION</scope>
</reference>
<evidence type="ECO:0000313" key="2">
    <source>
        <dbReference type="Proteomes" id="UP000265140"/>
    </source>
</evidence>
<dbReference type="RefSeq" id="XP_034151574.1">
    <property type="nucleotide sequence ID" value="XM_034295683.1"/>
</dbReference>
<protein>
    <submittedName>
        <fullName evidence="1">Uncharacterized protein</fullName>
    </submittedName>
</protein>